<feature type="compositionally biased region" description="Polar residues" evidence="1">
    <location>
        <begin position="13"/>
        <end position="23"/>
    </location>
</feature>
<dbReference type="Proteomes" id="UP000186922">
    <property type="component" value="Unassembled WGS sequence"/>
</dbReference>
<protein>
    <submittedName>
        <fullName evidence="2">Uncharacterized protein</fullName>
    </submittedName>
</protein>
<comment type="caution">
    <text evidence="2">The sequence shown here is derived from an EMBL/GenBank/DDBJ whole genome shotgun (WGS) entry which is preliminary data.</text>
</comment>
<evidence type="ECO:0000313" key="2">
    <source>
        <dbReference type="EMBL" id="GAV09354.1"/>
    </source>
</evidence>
<reference evidence="2 3" key="1">
    <citation type="journal article" date="2016" name="Nat. Commun.">
        <title>Extremotolerant tardigrade genome and improved radiotolerance of human cultured cells by tardigrade-unique protein.</title>
        <authorList>
            <person name="Hashimoto T."/>
            <person name="Horikawa D.D."/>
            <person name="Saito Y."/>
            <person name="Kuwahara H."/>
            <person name="Kozuka-Hata H."/>
            <person name="Shin-I T."/>
            <person name="Minakuchi Y."/>
            <person name="Ohishi K."/>
            <person name="Motoyama A."/>
            <person name="Aizu T."/>
            <person name="Enomoto A."/>
            <person name="Kondo K."/>
            <person name="Tanaka S."/>
            <person name="Hara Y."/>
            <person name="Koshikawa S."/>
            <person name="Sagara H."/>
            <person name="Miura T."/>
            <person name="Yokobori S."/>
            <person name="Miyagawa K."/>
            <person name="Suzuki Y."/>
            <person name="Kubo T."/>
            <person name="Oyama M."/>
            <person name="Kohara Y."/>
            <person name="Fujiyama A."/>
            <person name="Arakawa K."/>
            <person name="Katayama T."/>
            <person name="Toyoda A."/>
            <person name="Kunieda T."/>
        </authorList>
    </citation>
    <scope>NUCLEOTIDE SEQUENCE [LARGE SCALE GENOMIC DNA]</scope>
    <source>
        <strain evidence="2 3">YOKOZUNA-1</strain>
    </source>
</reference>
<dbReference type="AlphaFoldDB" id="A0A1D1WBA9"/>
<accession>A0A1D1WBA9</accession>
<evidence type="ECO:0000256" key="1">
    <source>
        <dbReference type="SAM" id="MobiDB-lite"/>
    </source>
</evidence>
<sequence>MPSIITLAEAPQRGNQSSKTDSGNQDHVDMSMIQDYTKEGKERSRGGIFLAKSAEVEKKSVFPA</sequence>
<organism evidence="2 3">
    <name type="scientific">Ramazzottius varieornatus</name>
    <name type="common">Water bear</name>
    <name type="synonym">Tardigrade</name>
    <dbReference type="NCBI Taxonomy" id="947166"/>
    <lineage>
        <taxon>Eukaryota</taxon>
        <taxon>Metazoa</taxon>
        <taxon>Ecdysozoa</taxon>
        <taxon>Tardigrada</taxon>
        <taxon>Eutardigrada</taxon>
        <taxon>Parachela</taxon>
        <taxon>Hypsibioidea</taxon>
        <taxon>Ramazzottiidae</taxon>
        <taxon>Ramazzottius</taxon>
    </lineage>
</organism>
<feature type="region of interest" description="Disordered" evidence="1">
    <location>
        <begin position="1"/>
        <end position="28"/>
    </location>
</feature>
<dbReference type="EMBL" id="BDGG01000022">
    <property type="protein sequence ID" value="GAV09354.1"/>
    <property type="molecule type" value="Genomic_DNA"/>
</dbReference>
<evidence type="ECO:0000313" key="3">
    <source>
        <dbReference type="Proteomes" id="UP000186922"/>
    </source>
</evidence>
<gene>
    <name evidence="2" type="primary">RvY_18908-1</name>
    <name evidence="2" type="synonym">RvY_18908.1</name>
    <name evidence="2" type="ORF">RvY_18908</name>
</gene>
<proteinExistence type="predicted"/>
<keyword evidence="3" id="KW-1185">Reference proteome</keyword>
<name>A0A1D1WBA9_RAMVA</name>